<protein>
    <submittedName>
        <fullName evidence="2">Uncharacterized protein</fullName>
    </submittedName>
</protein>
<keyword evidence="1" id="KW-0472">Membrane</keyword>
<feature type="transmembrane region" description="Helical" evidence="1">
    <location>
        <begin position="6"/>
        <end position="28"/>
    </location>
</feature>
<dbReference type="Proteomes" id="UP000198923">
    <property type="component" value="Unassembled WGS sequence"/>
</dbReference>
<keyword evidence="1" id="KW-1133">Transmembrane helix</keyword>
<reference evidence="2 3" key="1">
    <citation type="submission" date="2016-10" db="EMBL/GenBank/DDBJ databases">
        <authorList>
            <person name="de Groot N.N."/>
        </authorList>
    </citation>
    <scope>NUCLEOTIDE SEQUENCE [LARGE SCALE GENOMIC DNA]</scope>
    <source>
        <strain evidence="2 3">CPCC 201354</strain>
    </source>
</reference>
<sequence length="41" mass="4524">MAAGIWVMIGFGIFMIVGLVVTLIAIVLRGIRGPDRQWPVR</sequence>
<evidence type="ECO:0000313" key="3">
    <source>
        <dbReference type="Proteomes" id="UP000198923"/>
    </source>
</evidence>
<proteinExistence type="predicted"/>
<evidence type="ECO:0000313" key="2">
    <source>
        <dbReference type="EMBL" id="SDG89345.1"/>
    </source>
</evidence>
<keyword evidence="3" id="KW-1185">Reference proteome</keyword>
<keyword evidence="1" id="KW-0812">Transmembrane</keyword>
<gene>
    <name evidence="2" type="ORF">SAMN05421505_10937</name>
</gene>
<dbReference type="AlphaFoldDB" id="A0A1G7XYP9"/>
<dbReference type="EMBL" id="FNCN01000009">
    <property type="protein sequence ID" value="SDG89345.1"/>
    <property type="molecule type" value="Genomic_DNA"/>
</dbReference>
<accession>A0A1G7XYP9</accession>
<organism evidence="2 3">
    <name type="scientific">Sinosporangium album</name>
    <dbReference type="NCBI Taxonomy" id="504805"/>
    <lineage>
        <taxon>Bacteria</taxon>
        <taxon>Bacillati</taxon>
        <taxon>Actinomycetota</taxon>
        <taxon>Actinomycetes</taxon>
        <taxon>Streptosporangiales</taxon>
        <taxon>Streptosporangiaceae</taxon>
        <taxon>Sinosporangium</taxon>
    </lineage>
</organism>
<name>A0A1G7XYP9_9ACTN</name>
<evidence type="ECO:0000256" key="1">
    <source>
        <dbReference type="SAM" id="Phobius"/>
    </source>
</evidence>